<evidence type="ECO:0000313" key="4">
    <source>
        <dbReference type="Proteomes" id="UP000075666"/>
    </source>
</evidence>
<dbReference type="OrthoDB" id="370976at2"/>
<dbReference type="PANTHER" id="PTHR47738">
    <property type="entry name" value="PTS SYSTEM FRUCTOSE-LIKE EIIA COMPONENT-RELATED"/>
    <property type="match status" value="1"/>
</dbReference>
<protein>
    <submittedName>
        <fullName evidence="3">PTS sugar transporter subunit IIA</fullName>
    </submittedName>
    <submittedName>
        <fullName evidence="2">PTS system, galactitol-specific IIA component</fullName>
        <ecNumber evidence="2">2.7.1.69</ecNumber>
    </submittedName>
</protein>
<proteinExistence type="predicted"/>
<gene>
    <name evidence="2" type="ORF">B4102_0926</name>
    <name evidence="3" type="ORF">JGZ69_03985</name>
</gene>
<dbReference type="PROSITE" id="PS51094">
    <property type="entry name" value="PTS_EIIA_TYPE_2"/>
    <property type="match status" value="1"/>
</dbReference>
<dbReference type="Proteomes" id="UP000075666">
    <property type="component" value="Unassembled WGS sequence"/>
</dbReference>
<keyword evidence="2" id="KW-0808">Transferase</keyword>
<reference evidence="2 4" key="1">
    <citation type="submission" date="2016-01" db="EMBL/GenBank/DDBJ databases">
        <title>Genome Sequences of Twelve Sporeforming Bacillus Species Isolated from Foods.</title>
        <authorList>
            <person name="Berendsen E.M."/>
            <person name="Wells-Bennik M.H."/>
            <person name="Krawcyk A.O."/>
            <person name="De Jong A."/>
            <person name="Holsappel S."/>
            <person name="Eijlander R.T."/>
            <person name="Kuipers O.P."/>
        </authorList>
    </citation>
    <scope>NUCLEOTIDE SEQUENCE [LARGE SCALE GENOMIC DNA]</scope>
    <source>
        <strain evidence="2 4">B4102</strain>
    </source>
</reference>
<dbReference type="GO" id="GO:0016740">
    <property type="term" value="F:transferase activity"/>
    <property type="evidence" value="ECO:0007669"/>
    <property type="project" value="UniProtKB-KW"/>
</dbReference>
<reference evidence="3 5" key="2">
    <citation type="submission" date="2020-12" db="EMBL/GenBank/DDBJ databases">
        <title>Taxonomic evaluation of the Bacillus sporothermodurans group of bacteria based on whole genome sequences.</title>
        <authorList>
            <person name="Fiedler G."/>
            <person name="Herbstmann A.-D."/>
            <person name="Doll E."/>
            <person name="Wenning M."/>
            <person name="Brinks E."/>
            <person name="Kabisch J."/>
            <person name="Breitenwieser F."/>
            <person name="Lappann M."/>
            <person name="Boehnlein C."/>
            <person name="Franz C."/>
        </authorList>
    </citation>
    <scope>NUCLEOTIDE SEQUENCE [LARGE SCALE GENOMIC DNA]</scope>
    <source>
        <strain evidence="3 5">DSM 10599</strain>
    </source>
</reference>
<name>A0A150KJU6_9BACI</name>
<evidence type="ECO:0000259" key="1">
    <source>
        <dbReference type="PROSITE" id="PS51094"/>
    </source>
</evidence>
<dbReference type="Gene3D" id="3.40.930.10">
    <property type="entry name" value="Mannitol-specific EII, Chain A"/>
    <property type="match status" value="1"/>
</dbReference>
<keyword evidence="4" id="KW-1185">Reference proteome</keyword>
<dbReference type="CDD" id="cd00211">
    <property type="entry name" value="PTS_IIA_fru"/>
    <property type="match status" value="1"/>
</dbReference>
<sequence length="156" mass="17927">MTLGQFLKDDLIKVNLECENREQLFEILAKEALKQGYVTDQFLTKVIERESVFPTGLCMNNYNVAIPHTDPEFVKEQFIAVATLKKPVSFQLMDDKTKESDVNVVLMLGLNEPHSQLTVLQQIMQIIQDGSKIEQMLLANNIEDIYTVFNQMEENN</sequence>
<dbReference type="Pfam" id="PF00359">
    <property type="entry name" value="PTS_EIIA_2"/>
    <property type="match status" value="1"/>
</dbReference>
<dbReference type="KEGG" id="hspo:JGZ69_03985"/>
<keyword evidence="3" id="KW-0762">Sugar transport</keyword>
<dbReference type="EMBL" id="CP066701">
    <property type="protein sequence ID" value="QQX26104.1"/>
    <property type="molecule type" value="Genomic_DNA"/>
</dbReference>
<dbReference type="EMBL" id="LQYN01000169">
    <property type="protein sequence ID" value="KYC84195.1"/>
    <property type="molecule type" value="Genomic_DNA"/>
</dbReference>
<dbReference type="InterPro" id="IPR016152">
    <property type="entry name" value="PTrfase/Anion_transptr"/>
</dbReference>
<dbReference type="RefSeq" id="WP_066235917.1">
    <property type="nucleotide sequence ID" value="NZ_CP066701.1"/>
</dbReference>
<dbReference type="AlphaFoldDB" id="A0A150KJU6"/>
<evidence type="ECO:0000313" key="2">
    <source>
        <dbReference type="EMBL" id="KYC84195.1"/>
    </source>
</evidence>
<dbReference type="InterPro" id="IPR051541">
    <property type="entry name" value="PTS_SugarTrans_NitroReg"/>
</dbReference>
<evidence type="ECO:0000313" key="3">
    <source>
        <dbReference type="EMBL" id="QQX26104.1"/>
    </source>
</evidence>
<dbReference type="Proteomes" id="UP000595512">
    <property type="component" value="Chromosome"/>
</dbReference>
<dbReference type="PATRIC" id="fig|46224.3.peg.2068"/>
<dbReference type="SUPFAM" id="SSF55804">
    <property type="entry name" value="Phoshotransferase/anion transport protein"/>
    <property type="match status" value="1"/>
</dbReference>
<dbReference type="PANTHER" id="PTHR47738:SF3">
    <property type="entry name" value="PHOSPHOTRANSFERASE SYSTEM MANNITOL_FRUCTOSE-SPECIFIC IIA DOMAIN CONTAINING PROTEIN"/>
    <property type="match status" value="1"/>
</dbReference>
<accession>A0A150KJU6</accession>
<dbReference type="STRING" id="46224.B4102_0926"/>
<keyword evidence="3" id="KW-0813">Transport</keyword>
<dbReference type="InterPro" id="IPR002178">
    <property type="entry name" value="PTS_EIIA_type-2_dom"/>
</dbReference>
<organism evidence="2 4">
    <name type="scientific">Heyndrickxia sporothermodurans</name>
    <dbReference type="NCBI Taxonomy" id="46224"/>
    <lineage>
        <taxon>Bacteria</taxon>
        <taxon>Bacillati</taxon>
        <taxon>Bacillota</taxon>
        <taxon>Bacilli</taxon>
        <taxon>Bacillales</taxon>
        <taxon>Bacillaceae</taxon>
        <taxon>Heyndrickxia</taxon>
    </lineage>
</organism>
<dbReference type="EC" id="2.7.1.69" evidence="2"/>
<dbReference type="GeneID" id="62499462"/>
<evidence type="ECO:0000313" key="5">
    <source>
        <dbReference type="Proteomes" id="UP000595512"/>
    </source>
</evidence>
<feature type="domain" description="PTS EIIA type-2" evidence="1">
    <location>
        <begin position="5"/>
        <end position="152"/>
    </location>
</feature>